<dbReference type="EMBL" id="DTPE01000101">
    <property type="protein sequence ID" value="HGE74958.1"/>
    <property type="molecule type" value="Genomic_DNA"/>
</dbReference>
<evidence type="ECO:0000256" key="5">
    <source>
        <dbReference type="RuleBase" id="RU004168"/>
    </source>
</evidence>
<dbReference type="Gene3D" id="3.30.70.100">
    <property type="match status" value="1"/>
</dbReference>
<dbReference type="Pfam" id="PF00708">
    <property type="entry name" value="Acylphosphatase"/>
    <property type="match status" value="1"/>
</dbReference>
<comment type="caution">
    <text evidence="7">The sequence shown here is derived from an EMBL/GenBank/DDBJ whole genome shotgun (WGS) entry which is preliminary data.</text>
</comment>
<comment type="catalytic activity">
    <reaction evidence="3 4">
        <text>an acyl phosphate + H2O = a carboxylate + phosphate + H(+)</text>
        <dbReference type="Rhea" id="RHEA:14965"/>
        <dbReference type="ChEBI" id="CHEBI:15377"/>
        <dbReference type="ChEBI" id="CHEBI:15378"/>
        <dbReference type="ChEBI" id="CHEBI:29067"/>
        <dbReference type="ChEBI" id="CHEBI:43474"/>
        <dbReference type="ChEBI" id="CHEBI:59918"/>
        <dbReference type="EC" id="3.6.1.7"/>
    </reaction>
</comment>
<comment type="similarity">
    <text evidence="1 5">Belongs to the acylphosphatase family.</text>
</comment>
<feature type="active site" evidence="4">
    <location>
        <position position="37"/>
    </location>
</feature>
<name>A0A7V3VSG0_9BACT</name>
<reference evidence="7" key="1">
    <citation type="journal article" date="2020" name="mSystems">
        <title>Genome- and Community-Level Interaction Insights into Carbon Utilization and Element Cycling Functions of Hydrothermarchaeota in Hydrothermal Sediment.</title>
        <authorList>
            <person name="Zhou Z."/>
            <person name="Liu Y."/>
            <person name="Xu W."/>
            <person name="Pan J."/>
            <person name="Luo Z.H."/>
            <person name="Li M."/>
        </authorList>
    </citation>
    <scope>NUCLEOTIDE SEQUENCE [LARGE SCALE GENOMIC DNA]</scope>
    <source>
        <strain evidence="7">SpSt-966</strain>
    </source>
</reference>
<sequence>MMIARLYHIRGVVQGVGFRSFVYYRAKALGVKGYVQNEDDGSVTVEAESEENTLFVFEKYLYEGPAFAQIEGIELEELPVQGFKDFEVR</sequence>
<dbReference type="PROSITE" id="PS51160">
    <property type="entry name" value="ACYLPHOSPHATASE_3"/>
    <property type="match status" value="1"/>
</dbReference>
<evidence type="ECO:0000259" key="6">
    <source>
        <dbReference type="PROSITE" id="PS51160"/>
    </source>
</evidence>
<dbReference type="PROSITE" id="PS00150">
    <property type="entry name" value="ACYLPHOSPHATASE_1"/>
    <property type="match status" value="1"/>
</dbReference>
<evidence type="ECO:0000256" key="2">
    <source>
        <dbReference type="ARBA" id="ARBA00012150"/>
    </source>
</evidence>
<dbReference type="AlphaFoldDB" id="A0A7V3VSG0"/>
<keyword evidence="4" id="KW-0378">Hydrolase</keyword>
<organism evidence="7">
    <name type="scientific">Mesoaciditoga lauensis</name>
    <dbReference type="NCBI Taxonomy" id="1495039"/>
    <lineage>
        <taxon>Bacteria</taxon>
        <taxon>Thermotogati</taxon>
        <taxon>Thermotogota</taxon>
        <taxon>Thermotogae</taxon>
        <taxon>Mesoaciditogales</taxon>
        <taxon>Mesoaciditogaceae</taxon>
        <taxon>Mesoaciditoga</taxon>
    </lineage>
</organism>
<feature type="domain" description="Acylphosphatase-like" evidence="6">
    <location>
        <begin position="4"/>
        <end position="89"/>
    </location>
</feature>
<dbReference type="GO" id="GO:0003998">
    <property type="term" value="F:acylphosphatase activity"/>
    <property type="evidence" value="ECO:0007669"/>
    <property type="project" value="UniProtKB-EC"/>
</dbReference>
<dbReference type="InterPro" id="IPR020456">
    <property type="entry name" value="Acylphosphatase"/>
</dbReference>
<proteinExistence type="inferred from homology"/>
<accession>A0A7V3VSG0</accession>
<dbReference type="InterPro" id="IPR001792">
    <property type="entry name" value="Acylphosphatase-like_dom"/>
</dbReference>
<protein>
    <recommendedName>
        <fullName evidence="2 4">acylphosphatase</fullName>
        <ecNumber evidence="2 4">3.6.1.7</ecNumber>
    </recommendedName>
</protein>
<dbReference type="PANTHER" id="PTHR47268:SF4">
    <property type="entry name" value="ACYLPHOSPHATASE"/>
    <property type="match status" value="1"/>
</dbReference>
<evidence type="ECO:0000256" key="1">
    <source>
        <dbReference type="ARBA" id="ARBA00005614"/>
    </source>
</evidence>
<dbReference type="PANTHER" id="PTHR47268">
    <property type="entry name" value="ACYLPHOSPHATASE"/>
    <property type="match status" value="1"/>
</dbReference>
<dbReference type="InterPro" id="IPR017968">
    <property type="entry name" value="Acylphosphatase_CS"/>
</dbReference>
<gene>
    <name evidence="7" type="ORF">ENX73_02405</name>
</gene>
<dbReference type="EC" id="3.6.1.7" evidence="2 4"/>
<feature type="active site" evidence="4">
    <location>
        <position position="19"/>
    </location>
</feature>
<dbReference type="SUPFAM" id="SSF54975">
    <property type="entry name" value="Acylphosphatase/BLUF domain-like"/>
    <property type="match status" value="1"/>
</dbReference>
<evidence type="ECO:0000313" key="7">
    <source>
        <dbReference type="EMBL" id="HGE74958.1"/>
    </source>
</evidence>
<evidence type="ECO:0000256" key="4">
    <source>
        <dbReference type="PROSITE-ProRule" id="PRU00520"/>
    </source>
</evidence>
<dbReference type="InterPro" id="IPR036046">
    <property type="entry name" value="Acylphosphatase-like_dom_sf"/>
</dbReference>
<evidence type="ECO:0000256" key="3">
    <source>
        <dbReference type="ARBA" id="ARBA00047645"/>
    </source>
</evidence>